<dbReference type="GO" id="GO:0008879">
    <property type="term" value="F:glucose-1-phosphate thymidylyltransferase activity"/>
    <property type="evidence" value="ECO:0007669"/>
    <property type="project" value="UniProtKB-EC"/>
</dbReference>
<keyword evidence="4 10" id="KW-0808">Transferase</keyword>
<keyword evidence="6" id="KW-0479">Metal-binding</keyword>
<evidence type="ECO:0000256" key="4">
    <source>
        <dbReference type="ARBA" id="ARBA00022679"/>
    </source>
</evidence>
<comment type="catalytic activity">
    <reaction evidence="8">
        <text>dTTP + alpha-D-glucose 1-phosphate + H(+) = dTDP-alpha-D-glucose + diphosphate</text>
        <dbReference type="Rhea" id="RHEA:15225"/>
        <dbReference type="ChEBI" id="CHEBI:15378"/>
        <dbReference type="ChEBI" id="CHEBI:33019"/>
        <dbReference type="ChEBI" id="CHEBI:37568"/>
        <dbReference type="ChEBI" id="CHEBI:57477"/>
        <dbReference type="ChEBI" id="CHEBI:58601"/>
        <dbReference type="EC" id="2.7.7.24"/>
    </reaction>
</comment>
<name>A0A6M3KUV4_9ZZZZ</name>
<proteinExistence type="inferred from homology"/>
<dbReference type="AlphaFoldDB" id="A0A6M3KUV4"/>
<evidence type="ECO:0000256" key="1">
    <source>
        <dbReference type="ARBA" id="ARBA00001946"/>
    </source>
</evidence>
<dbReference type="GO" id="GO:0046872">
    <property type="term" value="F:metal ion binding"/>
    <property type="evidence" value="ECO:0007669"/>
    <property type="project" value="UniProtKB-KW"/>
</dbReference>
<feature type="domain" description="Nucleotidyl transferase" evidence="9">
    <location>
        <begin position="3"/>
        <end position="249"/>
    </location>
</feature>
<evidence type="ECO:0000256" key="6">
    <source>
        <dbReference type="ARBA" id="ARBA00022723"/>
    </source>
</evidence>
<evidence type="ECO:0000313" key="10">
    <source>
        <dbReference type="EMBL" id="QJA85205.1"/>
    </source>
</evidence>
<protein>
    <recommendedName>
        <fullName evidence="3">glucose-1-phosphate thymidylyltransferase</fullName>
        <ecNumber evidence="3">2.7.7.24</ecNumber>
    </recommendedName>
</protein>
<dbReference type="PANTHER" id="PTHR43532">
    <property type="entry name" value="GLUCOSE-1-PHOSPHATE THYMIDYLYLTRANSFERASE"/>
    <property type="match status" value="1"/>
</dbReference>
<dbReference type="InterPro" id="IPR029044">
    <property type="entry name" value="Nucleotide-diphossugar_trans"/>
</dbReference>
<comment type="similarity">
    <text evidence="2">Belongs to the glucose-1-phosphate thymidylyltransferase family.</text>
</comment>
<keyword evidence="5" id="KW-0548">Nucleotidyltransferase</keyword>
<gene>
    <name evidence="10" type="ORF">MM415B02249_0002</name>
</gene>
<evidence type="ECO:0000256" key="5">
    <source>
        <dbReference type="ARBA" id="ARBA00022695"/>
    </source>
</evidence>
<dbReference type="SUPFAM" id="SSF53448">
    <property type="entry name" value="Nucleotide-diphospho-sugar transferases"/>
    <property type="match status" value="1"/>
</dbReference>
<evidence type="ECO:0000256" key="8">
    <source>
        <dbReference type="ARBA" id="ARBA00049336"/>
    </source>
</evidence>
<comment type="cofactor">
    <cofactor evidence="1">
        <name>Mg(2+)</name>
        <dbReference type="ChEBI" id="CHEBI:18420"/>
    </cofactor>
</comment>
<dbReference type="PANTHER" id="PTHR43532:SF1">
    <property type="entry name" value="GLUCOSE-1-PHOSPHATE THYMIDYLYLTRANSFERASE 1"/>
    <property type="match status" value="1"/>
</dbReference>
<sequence>MMKAIILAGGHGTRLRPATLAVNKHLLPVAGKPMILYGIEALRDAGIRDIILSITHVNPYGFMELLRDGDDYGVHISYVYQHGIEGIAWAINEAQPWIGNEPFVVYLGDNIFADGIKDCIDPFIRNPSLPQVFLKRVSNVEEASRYGVASFTDAPWGVDMDLDEFYEKPTISEFVEKPQKPLSPYIVLGLYCLTPKFFDVFQGLKPSGRGEYEITDALNELIPVGYRVHDGLWWDCGTFRDIHDASEKIW</sequence>
<organism evidence="10">
    <name type="scientific">viral metagenome</name>
    <dbReference type="NCBI Taxonomy" id="1070528"/>
    <lineage>
        <taxon>unclassified sequences</taxon>
        <taxon>metagenomes</taxon>
        <taxon>organismal metagenomes</taxon>
    </lineage>
</organism>
<evidence type="ECO:0000259" key="9">
    <source>
        <dbReference type="Pfam" id="PF00483"/>
    </source>
</evidence>
<reference evidence="10" key="1">
    <citation type="submission" date="2020-03" db="EMBL/GenBank/DDBJ databases">
        <title>The deep terrestrial virosphere.</title>
        <authorList>
            <person name="Holmfeldt K."/>
            <person name="Nilsson E."/>
            <person name="Simone D."/>
            <person name="Lopez-Fernandez M."/>
            <person name="Wu X."/>
            <person name="de Brujin I."/>
            <person name="Lundin D."/>
            <person name="Andersson A."/>
            <person name="Bertilsson S."/>
            <person name="Dopson M."/>
        </authorList>
    </citation>
    <scope>NUCLEOTIDE SEQUENCE</scope>
    <source>
        <strain evidence="10">MM415B02249</strain>
    </source>
</reference>
<accession>A0A6M3KUV4</accession>
<dbReference type="Gene3D" id="3.90.550.10">
    <property type="entry name" value="Spore Coat Polysaccharide Biosynthesis Protein SpsA, Chain A"/>
    <property type="match status" value="1"/>
</dbReference>
<dbReference type="InterPro" id="IPR005907">
    <property type="entry name" value="G1P_thy_trans_s"/>
</dbReference>
<dbReference type="EC" id="2.7.7.24" evidence="3"/>
<evidence type="ECO:0000256" key="3">
    <source>
        <dbReference type="ARBA" id="ARBA00012461"/>
    </source>
</evidence>
<dbReference type="InterPro" id="IPR005835">
    <property type="entry name" value="NTP_transferase_dom"/>
</dbReference>
<dbReference type="Pfam" id="PF00483">
    <property type="entry name" value="NTP_transferase"/>
    <property type="match status" value="1"/>
</dbReference>
<evidence type="ECO:0000256" key="2">
    <source>
        <dbReference type="ARBA" id="ARBA00010480"/>
    </source>
</evidence>
<evidence type="ECO:0000256" key="7">
    <source>
        <dbReference type="ARBA" id="ARBA00022842"/>
    </source>
</evidence>
<keyword evidence="7" id="KW-0460">Magnesium</keyword>
<dbReference type="EMBL" id="MT142561">
    <property type="protein sequence ID" value="QJA85205.1"/>
    <property type="molecule type" value="Genomic_DNA"/>
</dbReference>